<keyword evidence="2 6" id="KW-0732">Signal</keyword>
<dbReference type="PANTHER" id="PTHR43649">
    <property type="entry name" value="ARABINOSE-BINDING PROTEIN-RELATED"/>
    <property type="match status" value="1"/>
</dbReference>
<dbReference type="Proteomes" id="UP000310636">
    <property type="component" value="Unassembled WGS sequence"/>
</dbReference>
<gene>
    <name evidence="7" type="ORF">E6C55_14460</name>
</gene>
<keyword evidence="5" id="KW-0449">Lipoprotein</keyword>
<dbReference type="EMBL" id="SSOB01000016">
    <property type="protein sequence ID" value="THF78407.1"/>
    <property type="molecule type" value="Genomic_DNA"/>
</dbReference>
<evidence type="ECO:0000313" key="7">
    <source>
        <dbReference type="EMBL" id="THF78407.1"/>
    </source>
</evidence>
<evidence type="ECO:0000256" key="5">
    <source>
        <dbReference type="ARBA" id="ARBA00023288"/>
    </source>
</evidence>
<protein>
    <submittedName>
        <fullName evidence="7">Extracellular solute-binding protein</fullName>
    </submittedName>
</protein>
<evidence type="ECO:0000256" key="6">
    <source>
        <dbReference type="SAM" id="SignalP"/>
    </source>
</evidence>
<reference evidence="7 8" key="1">
    <citation type="submission" date="2019-04" db="EMBL/GenBank/DDBJ databases">
        <title>Cohnella sp. nov. isolated from preserved vegetables.</title>
        <authorList>
            <person name="Lin S.-Y."/>
            <person name="Hung M.-H."/>
            <person name="Young C.-C."/>
        </authorList>
    </citation>
    <scope>NUCLEOTIDE SEQUENCE [LARGE SCALE GENOMIC DNA]</scope>
    <source>
        <strain evidence="7 8">CC-MHH1044</strain>
    </source>
</reference>
<name>A0A4S4BYY0_9BACL</name>
<dbReference type="AlphaFoldDB" id="A0A4S4BYY0"/>
<organism evidence="7 8">
    <name type="scientific">Cohnella fermenti</name>
    <dbReference type="NCBI Taxonomy" id="2565925"/>
    <lineage>
        <taxon>Bacteria</taxon>
        <taxon>Bacillati</taxon>
        <taxon>Bacillota</taxon>
        <taxon>Bacilli</taxon>
        <taxon>Bacillales</taxon>
        <taxon>Paenibacillaceae</taxon>
        <taxon>Cohnella</taxon>
    </lineage>
</organism>
<comment type="caution">
    <text evidence="7">The sequence shown here is derived from an EMBL/GenBank/DDBJ whole genome shotgun (WGS) entry which is preliminary data.</text>
</comment>
<dbReference type="PROSITE" id="PS51257">
    <property type="entry name" value="PROKAR_LIPOPROTEIN"/>
    <property type="match status" value="1"/>
</dbReference>
<accession>A0A4S4BYY0</accession>
<dbReference type="CDD" id="cd13580">
    <property type="entry name" value="PBP2_AlgQ_like_1"/>
    <property type="match status" value="1"/>
</dbReference>
<dbReference type="Gene3D" id="3.40.190.10">
    <property type="entry name" value="Periplasmic binding protein-like II"/>
    <property type="match status" value="2"/>
</dbReference>
<dbReference type="Pfam" id="PF01547">
    <property type="entry name" value="SBP_bac_1"/>
    <property type="match status" value="1"/>
</dbReference>
<evidence type="ECO:0000256" key="3">
    <source>
        <dbReference type="ARBA" id="ARBA00023136"/>
    </source>
</evidence>
<proteinExistence type="predicted"/>
<keyword evidence="3" id="KW-0472">Membrane</keyword>
<dbReference type="InterPro" id="IPR006059">
    <property type="entry name" value="SBP"/>
</dbReference>
<feature type="signal peptide" evidence="6">
    <location>
        <begin position="1"/>
        <end position="30"/>
    </location>
</feature>
<feature type="chain" id="PRO_5038874635" evidence="6">
    <location>
        <begin position="31"/>
        <end position="528"/>
    </location>
</feature>
<keyword evidence="4" id="KW-0564">Palmitate</keyword>
<evidence type="ECO:0000256" key="1">
    <source>
        <dbReference type="ARBA" id="ARBA00022475"/>
    </source>
</evidence>
<dbReference type="SUPFAM" id="SSF53850">
    <property type="entry name" value="Periplasmic binding protein-like II"/>
    <property type="match status" value="1"/>
</dbReference>
<sequence length="528" mass="57547">MEMRGSSKWNKTALTAASVALVGLSLSACGSNNGDSSGPAASGGSASTGSAEPVVIKVAKGTGGYPYIEGLSDINKDKYMTELEKAAGVDLDVELIPHADFDQKLQLIFAGGNLPDLIETKGINTSQVEPAVAAGALLPLNDLIDRYAPNMKKALTEEEWKFGTISKDGVIYGIPTLEAAPHGFVSFIRKDWLDKLGLPVPQTLDEYVTTLRAFRDNDPNGNGKADEIPYTARKEFKSGDIFFGAFGVNPDGWTLADGKLTPNQILPQMKDALAFYKMLYDEKLFDAEAFVQEGKDWDAKIRGKNVVGFWQHSATEAELWASETKKNVPEAVVVPVAAPVGPDGKSGGLIRSTIADKAWVIPKTAKNPEAILKFLDFFFTEEGKKFTTYGIEGDNYTVSGDSIEYKSPSTADEIQEEMARQEWYQFTGQNYLTNEEFMKNKPNNELVVQALEISAKEGVVNDGAGMPALPTLQSRPELGFKGLWLEFAAKVITGKESIDNFDKFVADWKSRGGEKLIEEATAWYNASH</sequence>
<dbReference type="InterPro" id="IPR050490">
    <property type="entry name" value="Bact_solute-bd_prot1"/>
</dbReference>
<keyword evidence="1" id="KW-1003">Cell membrane</keyword>
<evidence type="ECO:0000256" key="2">
    <source>
        <dbReference type="ARBA" id="ARBA00022729"/>
    </source>
</evidence>
<evidence type="ECO:0000256" key="4">
    <source>
        <dbReference type="ARBA" id="ARBA00023139"/>
    </source>
</evidence>
<dbReference type="OrthoDB" id="9787283at2"/>
<evidence type="ECO:0000313" key="8">
    <source>
        <dbReference type="Proteomes" id="UP000310636"/>
    </source>
</evidence>
<dbReference type="PANTHER" id="PTHR43649:SF33">
    <property type="entry name" value="POLYGALACTURONAN_RHAMNOGALACTURONAN-BINDING PROTEIN YTCQ"/>
    <property type="match status" value="1"/>
</dbReference>
<keyword evidence="8" id="KW-1185">Reference proteome</keyword>